<comment type="caution">
    <text evidence="2">The sequence shown here is derived from an EMBL/GenBank/DDBJ whole genome shotgun (WGS) entry which is preliminary data.</text>
</comment>
<evidence type="ECO:0000313" key="3">
    <source>
        <dbReference type="Proteomes" id="UP000003705"/>
    </source>
</evidence>
<dbReference type="AlphaFoldDB" id="E4KY13"/>
<evidence type="ECO:0000313" key="2">
    <source>
        <dbReference type="EMBL" id="EFR33170.1"/>
    </source>
</evidence>
<evidence type="ECO:0000256" key="1">
    <source>
        <dbReference type="SAM" id="Phobius"/>
    </source>
</evidence>
<gene>
    <name evidence="2" type="ORF">HMPREF9286_1421</name>
</gene>
<dbReference type="Proteomes" id="UP000003705">
    <property type="component" value="Unassembled WGS sequence"/>
</dbReference>
<keyword evidence="1" id="KW-0812">Transmembrane</keyword>
<reference evidence="2 3" key="1">
    <citation type="submission" date="2010-10" db="EMBL/GenBank/DDBJ databases">
        <authorList>
            <person name="Durkin A.S."/>
            <person name="Madupu R."/>
            <person name="Torralba M."/>
            <person name="Gillis M."/>
            <person name="Methe B."/>
            <person name="Sutton G."/>
            <person name="Nelson K.E."/>
        </authorList>
    </citation>
    <scope>NUCLEOTIDE SEQUENCE [LARGE SCALE GENOMIC DNA]</scope>
    <source>
        <strain evidence="2 3">ACS-146-V-Sch2b</strain>
    </source>
</reference>
<name>E4KY13_9FIRM</name>
<dbReference type="OrthoDB" id="9958730at2"/>
<keyword evidence="1" id="KW-0472">Membrane</keyword>
<sequence length="69" mass="8349">MKAYIRSALVLYFYLFSVRSFFIYRFGSYEGQKLKIALIAFALYILTYFAIEKIKKKIKKKIKIYFKVI</sequence>
<feature type="transmembrane region" description="Helical" evidence="1">
    <location>
        <begin position="33"/>
        <end position="51"/>
    </location>
</feature>
<keyword evidence="3" id="KW-1185">Reference proteome</keyword>
<organism evidence="2 3">
    <name type="scientific">Peptoniphilus harei ACS-146-V-Sch2b</name>
    <dbReference type="NCBI Taxonomy" id="908338"/>
    <lineage>
        <taxon>Bacteria</taxon>
        <taxon>Bacillati</taxon>
        <taxon>Bacillota</taxon>
        <taxon>Tissierellia</taxon>
        <taxon>Tissierellales</taxon>
        <taxon>Peptoniphilaceae</taxon>
        <taxon>Peptoniphilus</taxon>
    </lineage>
</organism>
<dbReference type="EMBL" id="AENP01000012">
    <property type="protein sequence ID" value="EFR33170.1"/>
    <property type="molecule type" value="Genomic_DNA"/>
</dbReference>
<proteinExistence type="predicted"/>
<keyword evidence="1" id="KW-1133">Transmembrane helix</keyword>
<feature type="transmembrane region" description="Helical" evidence="1">
    <location>
        <begin position="9"/>
        <end position="27"/>
    </location>
</feature>
<protein>
    <submittedName>
        <fullName evidence="2">Uncharacterized protein</fullName>
    </submittedName>
</protein>
<accession>E4KY13</accession>